<dbReference type="SUPFAM" id="SSF52210">
    <property type="entry name" value="Succinyl-CoA synthetase domains"/>
    <property type="match status" value="2"/>
</dbReference>
<dbReference type="PANTHER" id="PTHR42793:SF1">
    <property type="entry name" value="PEPTIDYL-LYSINE N-ACETYLTRANSFERASE PATZ"/>
    <property type="match status" value="1"/>
</dbReference>
<dbReference type="InterPro" id="IPR013815">
    <property type="entry name" value="ATP_grasp_subdomain_1"/>
</dbReference>
<dbReference type="Pfam" id="PF13607">
    <property type="entry name" value="Succ_CoA_lig"/>
    <property type="match status" value="1"/>
</dbReference>
<dbReference type="Proteomes" id="UP000230551">
    <property type="component" value="Unassembled WGS sequence"/>
</dbReference>
<dbReference type="InterPro" id="IPR036291">
    <property type="entry name" value="NAD(P)-bd_dom_sf"/>
</dbReference>
<dbReference type="InterPro" id="IPR043938">
    <property type="entry name" value="Ligase_CoA_dom"/>
</dbReference>
<dbReference type="SUPFAM" id="SSF56059">
    <property type="entry name" value="Glutathione synthetase ATP-binding domain-like"/>
    <property type="match status" value="1"/>
</dbReference>
<name>A0A2G5PFH3_9MYCO</name>
<evidence type="ECO:0000259" key="1">
    <source>
        <dbReference type="SMART" id="SM00881"/>
    </source>
</evidence>
<evidence type="ECO:0000313" key="3">
    <source>
        <dbReference type="Proteomes" id="UP000230551"/>
    </source>
</evidence>
<dbReference type="InterPro" id="IPR016102">
    <property type="entry name" value="Succinyl-CoA_synth-like"/>
</dbReference>
<organism evidence="2 3">
    <name type="scientific">Mycolicibacterium brumae</name>
    <dbReference type="NCBI Taxonomy" id="85968"/>
    <lineage>
        <taxon>Bacteria</taxon>
        <taxon>Bacillati</taxon>
        <taxon>Actinomycetota</taxon>
        <taxon>Actinomycetes</taxon>
        <taxon>Mycobacteriales</taxon>
        <taxon>Mycobacteriaceae</taxon>
        <taxon>Mycolicibacterium</taxon>
    </lineage>
</organism>
<dbReference type="Gene3D" id="3.40.50.720">
    <property type="entry name" value="NAD(P)-binding Rossmann-like Domain"/>
    <property type="match status" value="1"/>
</dbReference>
<feature type="domain" description="CoA-binding" evidence="1">
    <location>
        <begin position="9"/>
        <end position="104"/>
    </location>
</feature>
<evidence type="ECO:0000313" key="2">
    <source>
        <dbReference type="EMBL" id="PIB77068.1"/>
    </source>
</evidence>
<dbReference type="Gene3D" id="3.30.470.20">
    <property type="entry name" value="ATP-grasp fold, B domain"/>
    <property type="match status" value="1"/>
</dbReference>
<dbReference type="Gene3D" id="3.40.50.261">
    <property type="entry name" value="Succinyl-CoA synthetase domains"/>
    <property type="match status" value="2"/>
</dbReference>
<keyword evidence="3" id="KW-1185">Reference proteome</keyword>
<reference evidence="2 3" key="1">
    <citation type="journal article" date="2017" name="Infect. Genet. Evol.">
        <title>The new phylogeny of the genus Mycobacterium: The old and the news.</title>
        <authorList>
            <person name="Tortoli E."/>
            <person name="Fedrizzi T."/>
            <person name="Meehan C.J."/>
            <person name="Trovato A."/>
            <person name="Grottola A."/>
            <person name="Giacobazzi E."/>
            <person name="Serpini G.F."/>
            <person name="Tagliazucchi S."/>
            <person name="Fabio A."/>
            <person name="Bettua C."/>
            <person name="Bertorelli R."/>
            <person name="Frascaro F."/>
            <person name="De Sanctis V."/>
            <person name="Pecorari M."/>
            <person name="Jousson O."/>
            <person name="Segata N."/>
            <person name="Cirillo D.M."/>
        </authorList>
    </citation>
    <scope>NUCLEOTIDE SEQUENCE [LARGE SCALE GENOMIC DNA]</scope>
    <source>
        <strain evidence="2 3">CIP1034565</strain>
    </source>
</reference>
<sequence>MSAPGLRSFRDPASVAVVGASADPAKWGYWLAHGALRGAGRRTVHLVNRSAATVLGATAYPSLSALPATPELVVLAVPAAAVSGVVDEALALGVRAFLGITAGVGDEAAVAARISAAGGRLVGMNSLGIYDAATELQLTWGTFEPGSIAVISQSGQLGSEIASLAARAGMGLSRFVSVGNQTDVRAVELLDDLIEDQHTRVVALYLESFADGADLVAAIRRLRAAGKHTLLLTVGASAASSRLARSHTGSMTSALDVVDAAMRAAGATRVRTPDELVQAAALLATGVVPAGDRVAVIGDSGGQTGVAADLVGAAGLQVAEFSAALQDRLATQLPTGAACANPVDLAGAGEQDLTNYLAVAQTALESGEADAVLLTGYFGCYALDNPASAARESEVAAEIAAAAQRAGIPLAAHSMADGGPTVQTLRSHGVAVYPTIETAVGALAAAARLAAAPRTPAAPAVILDQPGSGYLAAQEFLRGGGIAFPAGRLIRDADALEWAAAALSAPYVLKASWLEHKSEAGGVSVGLADADALRAAFADMRAALGDGDYVVEEQDLRGDVVEMVVGARRDPHFGPVVLVGAGGVQAELHRDTAIELAPVDHETARAMVRRLVCHRLLTGWRGRPATDIDALAEVIVALSTLAAGCPQIAEIEVNPLRVAPDGAVAVDALIVETLTPTQTFAPNPERTPR</sequence>
<dbReference type="SUPFAM" id="SSF51735">
    <property type="entry name" value="NAD(P)-binding Rossmann-fold domains"/>
    <property type="match status" value="1"/>
</dbReference>
<dbReference type="Pfam" id="PF19045">
    <property type="entry name" value="Ligase_CoA_2"/>
    <property type="match status" value="1"/>
</dbReference>
<dbReference type="STRING" id="85968.GCA_900073015_01859"/>
<dbReference type="EMBL" id="PDCN02000002">
    <property type="protein sequence ID" value="PIB77068.1"/>
    <property type="molecule type" value="Genomic_DNA"/>
</dbReference>
<dbReference type="RefSeq" id="WP_090588728.1">
    <property type="nucleotide sequence ID" value="NZ_CP104302.1"/>
</dbReference>
<gene>
    <name evidence="2" type="ORF">CQY22_002045</name>
</gene>
<dbReference type="SMART" id="SM00881">
    <property type="entry name" value="CoA_binding"/>
    <property type="match status" value="1"/>
</dbReference>
<dbReference type="GO" id="GO:0005524">
    <property type="term" value="F:ATP binding"/>
    <property type="evidence" value="ECO:0007669"/>
    <property type="project" value="InterPro"/>
</dbReference>
<dbReference type="InterPro" id="IPR032875">
    <property type="entry name" value="Succ_CoA_lig_flav_dom"/>
</dbReference>
<dbReference type="InterPro" id="IPR003781">
    <property type="entry name" value="CoA-bd"/>
</dbReference>
<dbReference type="Gene3D" id="3.30.1490.20">
    <property type="entry name" value="ATP-grasp fold, A domain"/>
    <property type="match status" value="1"/>
</dbReference>
<dbReference type="GO" id="GO:0043758">
    <property type="term" value="F:acetate-CoA ligase (ADP-forming) activity"/>
    <property type="evidence" value="ECO:0007669"/>
    <property type="project" value="InterPro"/>
</dbReference>
<comment type="caution">
    <text evidence="2">The sequence shown here is derived from an EMBL/GenBank/DDBJ whole genome shotgun (WGS) entry which is preliminary data.</text>
</comment>
<accession>A0A2G5PFH3</accession>
<protein>
    <submittedName>
        <fullName evidence="2">CoA-binding protein</fullName>
    </submittedName>
</protein>
<dbReference type="AlphaFoldDB" id="A0A2G5PFH3"/>
<dbReference type="PANTHER" id="PTHR42793">
    <property type="entry name" value="COA BINDING DOMAIN CONTAINING PROTEIN"/>
    <property type="match status" value="1"/>
</dbReference>
<dbReference type="Pfam" id="PF13549">
    <property type="entry name" value="ATP-grasp_5"/>
    <property type="match status" value="1"/>
</dbReference>
<dbReference type="OrthoDB" id="190266at2"/>
<proteinExistence type="predicted"/>
<dbReference type="Pfam" id="PF13380">
    <property type="entry name" value="CoA_binding_2"/>
    <property type="match status" value="1"/>
</dbReference>